<feature type="coiled-coil region" evidence="1">
    <location>
        <begin position="60"/>
        <end position="87"/>
    </location>
</feature>
<organism evidence="2 3">
    <name type="scientific">Aphanomyces invadans</name>
    <dbReference type="NCBI Taxonomy" id="157072"/>
    <lineage>
        <taxon>Eukaryota</taxon>
        <taxon>Sar</taxon>
        <taxon>Stramenopiles</taxon>
        <taxon>Oomycota</taxon>
        <taxon>Saprolegniomycetes</taxon>
        <taxon>Saprolegniales</taxon>
        <taxon>Verrucalvaceae</taxon>
        <taxon>Aphanomyces</taxon>
    </lineage>
</organism>
<comment type="caution">
    <text evidence="2">The sequence shown here is derived from an EMBL/GenBank/DDBJ whole genome shotgun (WGS) entry which is preliminary data.</text>
</comment>
<evidence type="ECO:0000313" key="3">
    <source>
        <dbReference type="Proteomes" id="UP000285060"/>
    </source>
</evidence>
<evidence type="ECO:0000313" key="2">
    <source>
        <dbReference type="EMBL" id="RHY27810.1"/>
    </source>
</evidence>
<gene>
    <name evidence="2" type="ORF">DYB32_006514</name>
</gene>
<dbReference type="Proteomes" id="UP000285060">
    <property type="component" value="Unassembled WGS sequence"/>
</dbReference>
<sequence>MSTAQFPEAHLVTISHMCSTLGEQDAWSLINAQAPPAQLHLVESFARHGENARQDVAAHMQSVTAERDAAHQEIAELKAQGLALEETLHHTTAHLAAQSAQPASAIKRRSQVRSSPASVANLGDSLDLRRASPSSLPLALRALPLILKRARAASILADRKMEVLSRARRAY</sequence>
<name>A0A3R6VJG2_9STRA</name>
<dbReference type="AlphaFoldDB" id="A0A3R6VJG2"/>
<protein>
    <submittedName>
        <fullName evidence="2">Uncharacterized protein</fullName>
    </submittedName>
</protein>
<evidence type="ECO:0000256" key="1">
    <source>
        <dbReference type="SAM" id="Coils"/>
    </source>
</evidence>
<proteinExistence type="predicted"/>
<accession>A0A3R6VJG2</accession>
<keyword evidence="1" id="KW-0175">Coiled coil</keyword>
<dbReference type="EMBL" id="QUSY01000701">
    <property type="protein sequence ID" value="RHY27810.1"/>
    <property type="molecule type" value="Genomic_DNA"/>
</dbReference>
<keyword evidence="3" id="KW-1185">Reference proteome</keyword>
<dbReference type="VEuPathDB" id="FungiDB:H310_04687"/>
<reference evidence="2 3" key="1">
    <citation type="submission" date="2018-08" db="EMBL/GenBank/DDBJ databases">
        <title>Aphanomyces genome sequencing and annotation.</title>
        <authorList>
            <person name="Minardi D."/>
            <person name="Oidtmann B."/>
            <person name="Van Der Giezen M."/>
            <person name="Studholme D.J."/>
        </authorList>
    </citation>
    <scope>NUCLEOTIDE SEQUENCE [LARGE SCALE GENOMIC DNA]</scope>
    <source>
        <strain evidence="2 3">NJM0002</strain>
    </source>
</reference>